<dbReference type="SUPFAM" id="SSF53383">
    <property type="entry name" value="PLP-dependent transferases"/>
    <property type="match status" value="1"/>
</dbReference>
<dbReference type="OrthoDB" id="9774495at2"/>
<dbReference type="EC" id="4.1.2.5" evidence="5"/>
<dbReference type="GO" id="GO:0004793">
    <property type="term" value="F:threonine aldolase activity"/>
    <property type="evidence" value="ECO:0007669"/>
    <property type="project" value="UniProtKB-EC"/>
</dbReference>
<comment type="similarity">
    <text evidence="2">Belongs to the threonine aldolase family.</text>
</comment>
<dbReference type="InterPro" id="IPR015424">
    <property type="entry name" value="PyrdxlP-dep_Trfase"/>
</dbReference>
<evidence type="ECO:0000256" key="3">
    <source>
        <dbReference type="ARBA" id="ARBA00022898"/>
    </source>
</evidence>
<sequence length="378" mass="41498">MSSDIFFASDNASGVHPEIFQAMEQANSIGHAVSYGEDGITEKFHAEMKTVFGANSRAYLVYNGTAANVISIRSLLKGYNSVLAPPTAHLEEDECGSLEAISGNKIEHLPHDGGKIRAEDIPAKLGRRGFVHSTQPGMVSITQSTELGLVYSPEELRAIGDLCREEGLLFHMDGARISNAVASVLASSHPGWARLSDDELISLGRDILRSMTLDAGVHALSLGGTKNGLMFGEAVILMNGAQENGDLEFYRKQGAQLASKMRYISAQFNALFGSSLWLKNALRANEAARRLQQGVNEIISRHRDVLTNDRGGKIRIIHPPQANAVFLTIPRKWGAALQDRFRFYNWDEESYRLMCSWDTADETVDDFLSMLEGLISHS</sequence>
<dbReference type="GO" id="GO:0006520">
    <property type="term" value="P:amino acid metabolic process"/>
    <property type="evidence" value="ECO:0007669"/>
    <property type="project" value="InterPro"/>
</dbReference>
<protein>
    <submittedName>
        <fullName evidence="5">Low-specificity L-threonine aldolase</fullName>
        <ecNumber evidence="5">4.1.2.5</ecNumber>
    </submittedName>
</protein>
<proteinExistence type="inferred from homology"/>
<dbReference type="AlphaFoldDB" id="V5WL79"/>
<dbReference type="Proteomes" id="UP000018680">
    <property type="component" value="Chromosome"/>
</dbReference>
<keyword evidence="6" id="KW-1185">Reference proteome</keyword>
<dbReference type="InterPro" id="IPR015421">
    <property type="entry name" value="PyrdxlP-dep_Trfase_major"/>
</dbReference>
<dbReference type="RefSeq" id="WP_024269216.1">
    <property type="nucleotide sequence ID" value="NC_023035.1"/>
</dbReference>
<comment type="cofactor">
    <cofactor evidence="1">
        <name>pyridoxal 5'-phosphate</name>
        <dbReference type="ChEBI" id="CHEBI:597326"/>
    </cofactor>
</comment>
<evidence type="ECO:0000259" key="4">
    <source>
        <dbReference type="Pfam" id="PF01212"/>
    </source>
</evidence>
<evidence type="ECO:0000256" key="1">
    <source>
        <dbReference type="ARBA" id="ARBA00001933"/>
    </source>
</evidence>
<name>V5WL79_9SPIO</name>
<evidence type="ECO:0000313" key="6">
    <source>
        <dbReference type="Proteomes" id="UP000018680"/>
    </source>
</evidence>
<dbReference type="STRING" id="1307761.L21SP2_2973"/>
<dbReference type="Gene3D" id="3.90.1150.10">
    <property type="entry name" value="Aspartate Aminotransferase, domain 1"/>
    <property type="match status" value="1"/>
</dbReference>
<dbReference type="InterPro" id="IPR001597">
    <property type="entry name" value="ArAA_b-elim_lyase/Thr_aldolase"/>
</dbReference>
<feature type="domain" description="Aromatic amino acid beta-eliminating lyase/threonine aldolase" evidence="4">
    <location>
        <begin position="7"/>
        <end position="298"/>
    </location>
</feature>
<keyword evidence="3" id="KW-0663">Pyridoxal phosphate</keyword>
<dbReference type="PATRIC" id="fig|1307761.3.peg.2962"/>
<dbReference type="Gene3D" id="3.40.640.10">
    <property type="entry name" value="Type I PLP-dependent aspartate aminotransferase-like (Major domain)"/>
    <property type="match status" value="1"/>
</dbReference>
<accession>V5WL79</accession>
<organism evidence="5 6">
    <name type="scientific">Salinispira pacifica</name>
    <dbReference type="NCBI Taxonomy" id="1307761"/>
    <lineage>
        <taxon>Bacteria</taxon>
        <taxon>Pseudomonadati</taxon>
        <taxon>Spirochaetota</taxon>
        <taxon>Spirochaetia</taxon>
        <taxon>Spirochaetales</taxon>
        <taxon>Spirochaetaceae</taxon>
        <taxon>Salinispira</taxon>
    </lineage>
</organism>
<evidence type="ECO:0000313" key="5">
    <source>
        <dbReference type="EMBL" id="AHC16319.1"/>
    </source>
</evidence>
<evidence type="ECO:0000256" key="2">
    <source>
        <dbReference type="ARBA" id="ARBA00006966"/>
    </source>
</evidence>
<dbReference type="HOGENOM" id="CLU_049619_0_0_12"/>
<dbReference type="KEGG" id="slr:L21SP2_2973"/>
<dbReference type="EMBL" id="CP006939">
    <property type="protein sequence ID" value="AHC16319.1"/>
    <property type="molecule type" value="Genomic_DNA"/>
</dbReference>
<dbReference type="PANTHER" id="PTHR48097:SF5">
    <property type="entry name" value="LOW SPECIFICITY L-THREONINE ALDOLASE"/>
    <property type="match status" value="1"/>
</dbReference>
<reference evidence="5 6" key="1">
    <citation type="journal article" date="2015" name="Stand. Genomic Sci.">
        <title>Complete genome sequence and description of Salinispira pacifica gen. nov., sp. nov., a novel spirochaete isolated form a hypersaline microbial mat.</title>
        <authorList>
            <person name="Ben Hania W."/>
            <person name="Joseph M."/>
            <person name="Schumann P."/>
            <person name="Bunk B."/>
            <person name="Fiebig A."/>
            <person name="Sproer C."/>
            <person name="Klenk H.P."/>
            <person name="Fardeau M.L."/>
            <person name="Spring S."/>
        </authorList>
    </citation>
    <scope>NUCLEOTIDE SEQUENCE [LARGE SCALE GENOMIC DNA]</scope>
    <source>
        <strain evidence="5 6">L21-RPul-D2</strain>
    </source>
</reference>
<dbReference type="Pfam" id="PF01212">
    <property type="entry name" value="Beta_elim_lyase"/>
    <property type="match status" value="1"/>
</dbReference>
<keyword evidence="5" id="KW-0456">Lyase</keyword>
<dbReference type="PANTHER" id="PTHR48097">
    <property type="entry name" value="L-THREONINE ALDOLASE-RELATED"/>
    <property type="match status" value="1"/>
</dbReference>
<dbReference type="InterPro" id="IPR015422">
    <property type="entry name" value="PyrdxlP-dep_Trfase_small"/>
</dbReference>
<dbReference type="eggNOG" id="COG2008">
    <property type="taxonomic scope" value="Bacteria"/>
</dbReference>
<gene>
    <name evidence="5" type="ORF">L21SP2_2973</name>
</gene>